<dbReference type="InterPro" id="IPR011021">
    <property type="entry name" value="Arrestin-like_N"/>
</dbReference>
<evidence type="ECO:0000313" key="3">
    <source>
        <dbReference type="EMBL" id="KAJ1914511.1"/>
    </source>
</evidence>
<comment type="caution">
    <text evidence="3">The sequence shown here is derived from an EMBL/GenBank/DDBJ whole genome shotgun (WGS) entry which is preliminary data.</text>
</comment>
<evidence type="ECO:0000256" key="1">
    <source>
        <dbReference type="SAM" id="MobiDB-lite"/>
    </source>
</evidence>
<organism evidence="3 4">
    <name type="scientific">Mycoemilia scoparia</name>
    <dbReference type="NCBI Taxonomy" id="417184"/>
    <lineage>
        <taxon>Eukaryota</taxon>
        <taxon>Fungi</taxon>
        <taxon>Fungi incertae sedis</taxon>
        <taxon>Zoopagomycota</taxon>
        <taxon>Kickxellomycotina</taxon>
        <taxon>Kickxellomycetes</taxon>
        <taxon>Kickxellales</taxon>
        <taxon>Kickxellaceae</taxon>
        <taxon>Mycoemilia</taxon>
    </lineage>
</organism>
<feature type="compositionally biased region" description="Low complexity" evidence="1">
    <location>
        <begin position="393"/>
        <end position="409"/>
    </location>
</feature>
<dbReference type="Pfam" id="PF00339">
    <property type="entry name" value="Arrestin_N"/>
    <property type="match status" value="1"/>
</dbReference>
<feature type="region of interest" description="Disordered" evidence="1">
    <location>
        <begin position="615"/>
        <end position="659"/>
    </location>
</feature>
<feature type="compositionally biased region" description="Basic and acidic residues" evidence="1">
    <location>
        <begin position="557"/>
        <end position="570"/>
    </location>
</feature>
<feature type="region of interest" description="Disordered" evidence="1">
    <location>
        <begin position="490"/>
        <end position="598"/>
    </location>
</feature>
<dbReference type="Gene3D" id="2.60.40.640">
    <property type="match status" value="1"/>
</dbReference>
<name>A0A9W7ZVA3_9FUNG</name>
<feature type="compositionally biased region" description="Low complexity" evidence="1">
    <location>
        <begin position="521"/>
        <end position="544"/>
    </location>
</feature>
<sequence length="767" mass="83145">MFRRPKVSIILDSPRVMLRGSSEDASGTVVTGIVRVSLPRSTSIKALTLRLCGSNNMSWKYLDQHNIEKEFSKSSIPISYTVTLIAPLQAGGYESFKEGKYEYAFSIPVPGDLPETISTPYASVTYQLEATLRTSMWLPRVIVRKDLNIARDLTSSGYSGPGPIDLNHLWQGMLDMHLLVSDGAFSDGQTIDVFYTFQPRAKGIRIQQVVLMLKEYVEYYAPGAPEKTLSRVVDKSIKKYGSDTHMTPFERTVSSGGRPSISTEASIVQARENTLEICRQLGYPTVPSDSALPSEILDGSGVLLTHELADKQSIKVPNNNTDIQYDQTTPLINIRHRIKLGVVFTDPVGTPRMVWLNGPVSIMPVVDTTEEEIPMLPSYEGSRLDLLVSGSAPAASRPSMASSSRSSYSLDTSEDYEEFGDDEELEEQISPPPRYSTIVTTTATSPSMVDLTVPKTMFVQTNGSMASLYSGTDATANIAARLQFYQPTVSGASSTTQRTASNSSSARPIQNSTRPNRPRLSSVGASSTSSTATASSTSSSSSPAGRKVRFQTNGKSIDSERPKVSLDTPKKKSSSPLSQSQTSSTPNSDQKQKQQQSGFLGKLSQVQHRGIRAYQAITTPSGTQRHTKSKSKSSSPMQPSQQSSSPSSNNNNNSLKTKFGMGLIHTSPTIRPSPLQYQLENNYRKGSSDSISTLISSSGNGGGRRSSSNHSGSIANTTIYSGRNSADTTKELSNDDDIPNSITTGTLKSPPHSTPPTLNFQIPRIVM</sequence>
<feature type="region of interest" description="Disordered" evidence="1">
    <location>
        <begin position="684"/>
        <end position="767"/>
    </location>
</feature>
<evidence type="ECO:0000313" key="4">
    <source>
        <dbReference type="Proteomes" id="UP001150538"/>
    </source>
</evidence>
<dbReference type="EMBL" id="JANBPU010000194">
    <property type="protein sequence ID" value="KAJ1914511.1"/>
    <property type="molecule type" value="Genomic_DNA"/>
</dbReference>
<feature type="domain" description="Arrestin-like N-terminal" evidence="2">
    <location>
        <begin position="24"/>
        <end position="135"/>
    </location>
</feature>
<reference evidence="3" key="1">
    <citation type="submission" date="2022-07" db="EMBL/GenBank/DDBJ databases">
        <title>Phylogenomic reconstructions and comparative analyses of Kickxellomycotina fungi.</title>
        <authorList>
            <person name="Reynolds N.K."/>
            <person name="Stajich J.E."/>
            <person name="Barry K."/>
            <person name="Grigoriev I.V."/>
            <person name="Crous P."/>
            <person name="Smith M.E."/>
        </authorList>
    </citation>
    <scope>NUCLEOTIDE SEQUENCE</scope>
    <source>
        <strain evidence="3">NBRC 100468</strain>
    </source>
</reference>
<feature type="compositionally biased region" description="Low complexity" evidence="1">
    <location>
        <begin position="688"/>
        <end position="698"/>
    </location>
</feature>
<feature type="compositionally biased region" description="Low complexity" evidence="1">
    <location>
        <begin position="632"/>
        <end position="654"/>
    </location>
</feature>
<feature type="region of interest" description="Disordered" evidence="1">
    <location>
        <begin position="393"/>
        <end position="439"/>
    </location>
</feature>
<dbReference type="Proteomes" id="UP001150538">
    <property type="component" value="Unassembled WGS sequence"/>
</dbReference>
<dbReference type="OrthoDB" id="2333384at2759"/>
<keyword evidence="4" id="KW-1185">Reference proteome</keyword>
<gene>
    <name evidence="3" type="ORF">H4219_004758</name>
</gene>
<dbReference type="AlphaFoldDB" id="A0A9W7ZVA3"/>
<accession>A0A9W7ZVA3</accession>
<evidence type="ECO:0000259" key="2">
    <source>
        <dbReference type="Pfam" id="PF00339"/>
    </source>
</evidence>
<proteinExistence type="predicted"/>
<feature type="compositionally biased region" description="Low complexity" evidence="1">
    <location>
        <begin position="574"/>
        <end position="589"/>
    </location>
</feature>
<feature type="compositionally biased region" description="Polar residues" evidence="1">
    <location>
        <begin position="490"/>
        <end position="515"/>
    </location>
</feature>
<feature type="compositionally biased region" description="Polar residues" evidence="1">
    <location>
        <begin position="714"/>
        <end position="727"/>
    </location>
</feature>
<protein>
    <recommendedName>
        <fullName evidence="2">Arrestin-like N-terminal domain-containing protein</fullName>
    </recommendedName>
</protein>
<dbReference type="InterPro" id="IPR014752">
    <property type="entry name" value="Arrestin-like_C"/>
</dbReference>
<feature type="compositionally biased region" description="Acidic residues" evidence="1">
    <location>
        <begin position="412"/>
        <end position="427"/>
    </location>
</feature>